<evidence type="ECO:0000256" key="2">
    <source>
        <dbReference type="SAM" id="Phobius"/>
    </source>
</evidence>
<protein>
    <recommendedName>
        <fullName evidence="6">Transmembrane protein</fullName>
    </recommendedName>
</protein>
<evidence type="ECO:0000256" key="1">
    <source>
        <dbReference type="SAM" id="MobiDB-lite"/>
    </source>
</evidence>
<accession>A0A165JS53</accession>
<evidence type="ECO:0000256" key="3">
    <source>
        <dbReference type="SAM" id="SignalP"/>
    </source>
</evidence>
<keyword evidence="3" id="KW-0732">Signal</keyword>
<evidence type="ECO:0000313" key="5">
    <source>
        <dbReference type="Proteomes" id="UP000077266"/>
    </source>
</evidence>
<keyword evidence="5" id="KW-1185">Reference proteome</keyword>
<feature type="transmembrane region" description="Helical" evidence="2">
    <location>
        <begin position="195"/>
        <end position="218"/>
    </location>
</feature>
<feature type="region of interest" description="Disordered" evidence="1">
    <location>
        <begin position="315"/>
        <end position="334"/>
    </location>
</feature>
<sequence>MFLAERLLLLWIFLWSWSGARAACTSSSPYECCAPDASDWMLNQSGKSPCQLLEQLMQFCQPSFSVPFLGSDMNCPTVEDPPNMSPSPCCCSTVSYTLFAACRLCQSESSSQTSYQAFLDSCGAETRLGDLPSTLNATESSALSLPPWVAIVPLYYDRPWDWQTAFLNESQTRHSSSTASHTPTASPAPTRPVNIAALVASISAIISIGLILGVVYYLRIRRRRVDPHASQKHKRLVDLSEQLDAPTMEDPGAPVVLWGNAHRLPQRPPRVVAYHDPPARAPQRVSVTSSDPSPLYGPGHRRPLPPSAQYLLSIGQRPPQVPPLFSDRTFGRVV</sequence>
<dbReference type="EMBL" id="KV425960">
    <property type="protein sequence ID" value="KZV95257.1"/>
    <property type="molecule type" value="Genomic_DNA"/>
</dbReference>
<gene>
    <name evidence="4" type="ORF">EXIGLDRAFT_735558</name>
</gene>
<proteinExistence type="predicted"/>
<dbReference type="Proteomes" id="UP000077266">
    <property type="component" value="Unassembled WGS sequence"/>
</dbReference>
<feature type="region of interest" description="Disordered" evidence="1">
    <location>
        <begin position="275"/>
        <end position="302"/>
    </location>
</feature>
<feature type="signal peptide" evidence="3">
    <location>
        <begin position="1"/>
        <end position="22"/>
    </location>
</feature>
<dbReference type="AlphaFoldDB" id="A0A165JS53"/>
<feature type="chain" id="PRO_5007860267" description="Transmembrane protein" evidence="3">
    <location>
        <begin position="23"/>
        <end position="334"/>
    </location>
</feature>
<dbReference type="OrthoDB" id="3260409at2759"/>
<organism evidence="4 5">
    <name type="scientific">Exidia glandulosa HHB12029</name>
    <dbReference type="NCBI Taxonomy" id="1314781"/>
    <lineage>
        <taxon>Eukaryota</taxon>
        <taxon>Fungi</taxon>
        <taxon>Dikarya</taxon>
        <taxon>Basidiomycota</taxon>
        <taxon>Agaricomycotina</taxon>
        <taxon>Agaricomycetes</taxon>
        <taxon>Auriculariales</taxon>
        <taxon>Exidiaceae</taxon>
        <taxon>Exidia</taxon>
    </lineage>
</organism>
<keyword evidence="2" id="KW-0472">Membrane</keyword>
<evidence type="ECO:0008006" key="6">
    <source>
        <dbReference type="Google" id="ProtNLM"/>
    </source>
</evidence>
<dbReference type="InParanoid" id="A0A165JS53"/>
<keyword evidence="2" id="KW-1133">Transmembrane helix</keyword>
<evidence type="ECO:0000313" key="4">
    <source>
        <dbReference type="EMBL" id="KZV95257.1"/>
    </source>
</evidence>
<dbReference type="STRING" id="1314781.A0A165JS53"/>
<reference evidence="4 5" key="1">
    <citation type="journal article" date="2016" name="Mol. Biol. Evol.">
        <title>Comparative Genomics of Early-Diverging Mushroom-Forming Fungi Provides Insights into the Origins of Lignocellulose Decay Capabilities.</title>
        <authorList>
            <person name="Nagy L.G."/>
            <person name="Riley R."/>
            <person name="Tritt A."/>
            <person name="Adam C."/>
            <person name="Daum C."/>
            <person name="Floudas D."/>
            <person name="Sun H."/>
            <person name="Yadav J.S."/>
            <person name="Pangilinan J."/>
            <person name="Larsson K.H."/>
            <person name="Matsuura K."/>
            <person name="Barry K."/>
            <person name="Labutti K."/>
            <person name="Kuo R."/>
            <person name="Ohm R.A."/>
            <person name="Bhattacharya S.S."/>
            <person name="Shirouzu T."/>
            <person name="Yoshinaga Y."/>
            <person name="Martin F.M."/>
            <person name="Grigoriev I.V."/>
            <person name="Hibbett D.S."/>
        </authorList>
    </citation>
    <scope>NUCLEOTIDE SEQUENCE [LARGE SCALE GENOMIC DNA]</scope>
    <source>
        <strain evidence="4 5">HHB12029</strain>
    </source>
</reference>
<name>A0A165JS53_EXIGL</name>
<keyword evidence="2" id="KW-0812">Transmembrane</keyword>